<name>A0ABP8JVB9_9BACT</name>
<evidence type="ECO:0000256" key="3">
    <source>
        <dbReference type="ARBA" id="ARBA00023163"/>
    </source>
</evidence>
<evidence type="ECO:0000256" key="4">
    <source>
        <dbReference type="PROSITE-ProRule" id="PRU00339"/>
    </source>
</evidence>
<dbReference type="InterPro" id="IPR009057">
    <property type="entry name" value="Homeodomain-like_sf"/>
</dbReference>
<dbReference type="InterPro" id="IPR019734">
    <property type="entry name" value="TPR_rpt"/>
</dbReference>
<dbReference type="EMBL" id="BAABHB010000001">
    <property type="protein sequence ID" value="GAA4396620.1"/>
    <property type="molecule type" value="Genomic_DNA"/>
</dbReference>
<keyword evidence="2" id="KW-0238">DNA-binding</keyword>
<dbReference type="Proteomes" id="UP001500936">
    <property type="component" value="Unassembled WGS sequence"/>
</dbReference>
<dbReference type="PANTHER" id="PTHR43280:SF2">
    <property type="entry name" value="HTH-TYPE TRANSCRIPTIONAL REGULATOR EXSA"/>
    <property type="match status" value="1"/>
</dbReference>
<evidence type="ECO:0000256" key="5">
    <source>
        <dbReference type="SAM" id="MobiDB-lite"/>
    </source>
</evidence>
<evidence type="ECO:0000313" key="8">
    <source>
        <dbReference type="EMBL" id="GAA4396620.1"/>
    </source>
</evidence>
<keyword evidence="9" id="KW-1185">Reference proteome</keyword>
<dbReference type="Pfam" id="PF13432">
    <property type="entry name" value="TPR_16"/>
    <property type="match status" value="2"/>
</dbReference>
<comment type="caution">
    <text evidence="8">The sequence shown here is derived from an EMBL/GenBank/DDBJ whole genome shotgun (WGS) entry which is preliminary data.</text>
</comment>
<evidence type="ECO:0000259" key="7">
    <source>
        <dbReference type="PROSITE" id="PS01124"/>
    </source>
</evidence>
<feature type="region of interest" description="Disordered" evidence="5">
    <location>
        <begin position="112"/>
        <end position="149"/>
    </location>
</feature>
<dbReference type="SUPFAM" id="SSF48452">
    <property type="entry name" value="TPR-like"/>
    <property type="match status" value="1"/>
</dbReference>
<keyword evidence="4" id="KW-0802">TPR repeat</keyword>
<feature type="repeat" description="TPR" evidence="4">
    <location>
        <begin position="413"/>
        <end position="446"/>
    </location>
</feature>
<evidence type="ECO:0000256" key="2">
    <source>
        <dbReference type="ARBA" id="ARBA00023125"/>
    </source>
</evidence>
<dbReference type="Pfam" id="PF12833">
    <property type="entry name" value="HTH_18"/>
    <property type="match status" value="1"/>
</dbReference>
<sequence length="646" mass="71882">MNTVDASLLERLNQIIDQHIDQSDYSIDDLCAELGLSRSGLFRLIKQQTGFSPTLYIRHRRLLKARHLLETTALRVAEIADQSGFSTSQDLSRYFAETFGCSPSEYRKQSAESSAQLSRVAEPVAEPVPPLGGSAEPAPLPPAEPSAVPTPRRRMTAMQIAGASGLLLVLLALIGWYVSRHVGTDQPAQPVALAVLPFQNTGDAQSQYFSEGVMEQTHQLLTLVEGLKVISRTSTVQYAQTRRSPAQIAGELGVTYLLTGQVRQWNNRVRLSVELVLAAENQTLWSHTYEGPEKDIFSFISGTARAVADALNRQLSQTTAQRLTQPPTHNHDAYNEYLKGQYLLLPRTEAGLTGSLVNFDRAIALDSTFADAYAAKALTHFLFMTEGYGPSDPHQKPAETNALTAIRLNPRNGMAYAVLANLYRVQNKWEQAVTSYQIALRYAPNDAQINYWYSITLRSLGQVDEAVRYSTQALGLDPLHPVILIGHIGNLTYANRFAEARQAIAEGSRLHSQVAAWYWATGYYYLHRQQYAKARAEFAKCRQLNPATTVYPVMMAYCSARLGRPQEARALLDSLPPMPDQYAHRAMVYAGLGNADSCLTYLERGAETGRLPNYLKVSILFRFLHRQPRFQAVLRQAGLETDKLTK</sequence>
<dbReference type="PROSITE" id="PS50005">
    <property type="entry name" value="TPR"/>
    <property type="match status" value="2"/>
</dbReference>
<dbReference type="Gene3D" id="1.25.40.10">
    <property type="entry name" value="Tetratricopeptide repeat domain"/>
    <property type="match status" value="2"/>
</dbReference>
<dbReference type="RefSeq" id="WP_345263606.1">
    <property type="nucleotide sequence ID" value="NZ_BAABHB010000001.1"/>
</dbReference>
<gene>
    <name evidence="8" type="ORF">GCM10023187_04930</name>
</gene>
<dbReference type="PROSITE" id="PS01124">
    <property type="entry name" value="HTH_ARAC_FAMILY_2"/>
    <property type="match status" value="1"/>
</dbReference>
<dbReference type="Gene3D" id="1.10.10.60">
    <property type="entry name" value="Homeodomain-like"/>
    <property type="match status" value="1"/>
</dbReference>
<protein>
    <recommendedName>
        <fullName evidence="7">HTH araC/xylS-type domain-containing protein</fullName>
    </recommendedName>
</protein>
<evidence type="ECO:0000256" key="1">
    <source>
        <dbReference type="ARBA" id="ARBA00023015"/>
    </source>
</evidence>
<reference evidence="9" key="1">
    <citation type="journal article" date="2019" name="Int. J. Syst. Evol. Microbiol.">
        <title>The Global Catalogue of Microorganisms (GCM) 10K type strain sequencing project: providing services to taxonomists for standard genome sequencing and annotation.</title>
        <authorList>
            <consortium name="The Broad Institute Genomics Platform"/>
            <consortium name="The Broad Institute Genome Sequencing Center for Infectious Disease"/>
            <person name="Wu L."/>
            <person name="Ma J."/>
        </authorList>
    </citation>
    <scope>NUCLEOTIDE SEQUENCE [LARGE SCALE GENOMIC DNA]</scope>
    <source>
        <strain evidence="9">JCM 17925</strain>
    </source>
</reference>
<proteinExistence type="predicted"/>
<feature type="domain" description="HTH araC/xylS-type" evidence="7">
    <location>
        <begin position="10"/>
        <end position="109"/>
    </location>
</feature>
<dbReference type="InterPro" id="IPR018062">
    <property type="entry name" value="HTH_AraC-typ_CS"/>
</dbReference>
<dbReference type="InterPro" id="IPR011990">
    <property type="entry name" value="TPR-like_helical_dom_sf"/>
</dbReference>
<evidence type="ECO:0000256" key="6">
    <source>
        <dbReference type="SAM" id="Phobius"/>
    </source>
</evidence>
<dbReference type="PANTHER" id="PTHR43280">
    <property type="entry name" value="ARAC-FAMILY TRANSCRIPTIONAL REGULATOR"/>
    <property type="match status" value="1"/>
</dbReference>
<keyword evidence="1" id="KW-0805">Transcription regulation</keyword>
<keyword evidence="6" id="KW-1133">Transmembrane helix</keyword>
<dbReference type="InterPro" id="IPR018060">
    <property type="entry name" value="HTH_AraC"/>
</dbReference>
<organism evidence="8 9">
    <name type="scientific">Nibrella viscosa</name>
    <dbReference type="NCBI Taxonomy" id="1084524"/>
    <lineage>
        <taxon>Bacteria</taxon>
        <taxon>Pseudomonadati</taxon>
        <taxon>Bacteroidota</taxon>
        <taxon>Cytophagia</taxon>
        <taxon>Cytophagales</taxon>
        <taxon>Spirosomataceae</taxon>
        <taxon>Nibrella</taxon>
    </lineage>
</organism>
<accession>A0ABP8JVB9</accession>
<keyword evidence="6" id="KW-0812">Transmembrane</keyword>
<dbReference type="PROSITE" id="PS00041">
    <property type="entry name" value="HTH_ARAC_FAMILY_1"/>
    <property type="match status" value="1"/>
</dbReference>
<feature type="compositionally biased region" description="Low complexity" evidence="5">
    <location>
        <begin position="120"/>
        <end position="137"/>
    </location>
</feature>
<dbReference type="Gene3D" id="3.40.50.10070">
    <property type="entry name" value="TolB, N-terminal domain"/>
    <property type="match status" value="1"/>
</dbReference>
<feature type="transmembrane region" description="Helical" evidence="6">
    <location>
        <begin position="160"/>
        <end position="178"/>
    </location>
</feature>
<feature type="repeat" description="TPR" evidence="4">
    <location>
        <begin position="515"/>
        <end position="548"/>
    </location>
</feature>
<dbReference type="SUPFAM" id="SSF46689">
    <property type="entry name" value="Homeodomain-like"/>
    <property type="match status" value="1"/>
</dbReference>
<keyword evidence="3" id="KW-0804">Transcription</keyword>
<dbReference type="SMART" id="SM00028">
    <property type="entry name" value="TPR"/>
    <property type="match status" value="4"/>
</dbReference>
<dbReference type="SMART" id="SM00342">
    <property type="entry name" value="HTH_ARAC"/>
    <property type="match status" value="1"/>
</dbReference>
<keyword evidence="6" id="KW-0472">Membrane</keyword>
<evidence type="ECO:0000313" key="9">
    <source>
        <dbReference type="Proteomes" id="UP001500936"/>
    </source>
</evidence>